<dbReference type="Pfam" id="PF15257">
    <property type="entry name" value="DUF4590"/>
    <property type="match status" value="1"/>
</dbReference>
<dbReference type="PANTHER" id="PTHR23034:SF2">
    <property type="entry name" value="GLUTAMATE-RICH PROTEIN 3"/>
    <property type="match status" value="1"/>
</dbReference>
<proteinExistence type="predicted"/>
<evidence type="ECO:0000256" key="1">
    <source>
        <dbReference type="SAM" id="MobiDB-lite"/>
    </source>
</evidence>
<feature type="compositionally biased region" description="Low complexity" evidence="1">
    <location>
        <begin position="291"/>
        <end position="300"/>
    </location>
</feature>
<feature type="compositionally biased region" description="Acidic residues" evidence="1">
    <location>
        <begin position="612"/>
        <end position="622"/>
    </location>
</feature>
<reference evidence="3" key="2">
    <citation type="submission" date="2016-06" db="EMBL/GenBank/DDBJ databases">
        <title>The genome of a short-lived fish provides insights into sex chromosome evolution and the genetic control of aging.</title>
        <authorList>
            <person name="Reichwald K."/>
            <person name="Felder M."/>
            <person name="Petzold A."/>
            <person name="Koch P."/>
            <person name="Groth M."/>
            <person name="Platzer M."/>
        </authorList>
    </citation>
    <scope>NUCLEOTIDE SEQUENCE</scope>
    <source>
        <tissue evidence="3">Brain</tissue>
    </source>
</reference>
<feature type="compositionally biased region" description="Basic and acidic residues" evidence="1">
    <location>
        <begin position="205"/>
        <end position="233"/>
    </location>
</feature>
<evidence type="ECO:0000313" key="3">
    <source>
        <dbReference type="EMBL" id="SBQ60285.1"/>
    </source>
</evidence>
<accession>A0A1A8FLG0</accession>
<protein>
    <submittedName>
        <fullName evidence="3">Chromosome 1 open reading frame 173</fullName>
    </submittedName>
</protein>
<feature type="region of interest" description="Disordered" evidence="1">
    <location>
        <begin position="173"/>
        <end position="508"/>
    </location>
</feature>
<feature type="compositionally biased region" description="Basic and acidic residues" evidence="1">
    <location>
        <begin position="369"/>
        <end position="390"/>
    </location>
</feature>
<feature type="compositionally biased region" description="Basic and acidic residues" evidence="1">
    <location>
        <begin position="273"/>
        <end position="283"/>
    </location>
</feature>
<evidence type="ECO:0000259" key="2">
    <source>
        <dbReference type="Pfam" id="PF15257"/>
    </source>
</evidence>
<sequence length="656" mass="73060">MQRPVRLKPIHSASASAPLKHSSPYRLHDPPPGNDLLFNQTEPPWLRSSIHQTKVHVNMVYFGKTVHLSNDLIDTSDEVRVFQQHCGGENLCVFRGYLQEGETFQFISRRHRGFPFSLTFYLNGLQVERLSSCCEFKHKKSSRLGGRHGHFGFSSVEGAAPCYRCILAMGLDTKPTPPPKRKKEVSAQEQSADSPDSPVDAPEMDTERTQEDAASRSESDTSPTRDPETRNKEQTAPVGAKGRDDYEEDFEADDEGPVEEATVKGTSPSPFNHTEKKEEKEASETDDDITSHSGSSSSGSDQEESDSEGIKDEKEDVPEEDQEEAASPTDETEEPQTQVPAATKEETVLDSAGDSTEIEISETSVPSGSEDKQNNDNSEDKTHEDTGDGNKEEDEQERVNNIEEQEETENDENNERAENQSIKEEPEAEVDVKSQEDEKRNASDMASEEKDDEAGKPGEVETENKESDNNEGEETTEPQTQNEEADDGGQTVSVRTDIPEALADEDNTDMVTNWIKMHQSSKYFETFVEPLDDLREEDSDLKESGTNEETPSKELAGSERPLKMKEDEEEPKDKTPTETEETRGEDDQNNEQTNDALLENETNEVKTSLQGEEMDNGTEEQDGPEKESQSNMFTKVESLLGDVTAGSVFEDESGES</sequence>
<feature type="region of interest" description="Disordered" evidence="1">
    <location>
        <begin position="1"/>
        <end position="33"/>
    </location>
</feature>
<dbReference type="InterPro" id="IPR027962">
    <property type="entry name" value="ERICH3"/>
</dbReference>
<feature type="domain" description="DUF4590" evidence="2">
    <location>
        <begin position="67"/>
        <end position="180"/>
    </location>
</feature>
<name>A0A1A8FLG0_9TELE</name>
<feature type="compositionally biased region" description="Basic and acidic residues" evidence="1">
    <location>
        <begin position="413"/>
        <end position="442"/>
    </location>
</feature>
<feature type="region of interest" description="Disordered" evidence="1">
    <location>
        <begin position="534"/>
        <end position="656"/>
    </location>
</feature>
<dbReference type="InterPro" id="IPR048257">
    <property type="entry name" value="DUF4590"/>
</dbReference>
<feature type="compositionally biased region" description="Basic and acidic residues" evidence="1">
    <location>
        <begin position="453"/>
        <end position="468"/>
    </location>
</feature>
<feature type="compositionally biased region" description="Acidic residues" evidence="1">
    <location>
        <begin position="403"/>
        <end position="412"/>
    </location>
</feature>
<dbReference type="AlphaFoldDB" id="A0A1A8FLG0"/>
<dbReference type="EMBL" id="HAEB01013758">
    <property type="protein sequence ID" value="SBQ60285.1"/>
    <property type="molecule type" value="Transcribed_RNA"/>
</dbReference>
<organism evidence="3">
    <name type="scientific">Nothobranchius korthausae</name>
    <dbReference type="NCBI Taxonomy" id="1143690"/>
    <lineage>
        <taxon>Eukaryota</taxon>
        <taxon>Metazoa</taxon>
        <taxon>Chordata</taxon>
        <taxon>Craniata</taxon>
        <taxon>Vertebrata</taxon>
        <taxon>Euteleostomi</taxon>
        <taxon>Actinopterygii</taxon>
        <taxon>Neopterygii</taxon>
        <taxon>Teleostei</taxon>
        <taxon>Neoteleostei</taxon>
        <taxon>Acanthomorphata</taxon>
        <taxon>Ovalentaria</taxon>
        <taxon>Atherinomorphae</taxon>
        <taxon>Cyprinodontiformes</taxon>
        <taxon>Nothobranchiidae</taxon>
        <taxon>Nothobranchius</taxon>
    </lineage>
</organism>
<dbReference type="PANTHER" id="PTHR23034">
    <property type="entry name" value="GLUTAMATE-RICH PROTEIN 3"/>
    <property type="match status" value="1"/>
</dbReference>
<reference evidence="3" key="1">
    <citation type="submission" date="2016-05" db="EMBL/GenBank/DDBJ databases">
        <authorList>
            <person name="Lavstsen T."/>
            <person name="Jespersen J.S."/>
        </authorList>
    </citation>
    <scope>NUCLEOTIDE SEQUENCE</scope>
    <source>
        <tissue evidence="3">Brain</tissue>
    </source>
</reference>
<feature type="compositionally biased region" description="Acidic residues" evidence="1">
    <location>
        <begin position="315"/>
        <end position="334"/>
    </location>
</feature>
<feature type="compositionally biased region" description="Acidic residues" evidence="1">
    <location>
        <begin position="245"/>
        <end position="258"/>
    </location>
</feature>
<gene>
    <name evidence="3" type="primary">C8H1ORF173</name>
</gene>
<feature type="compositionally biased region" description="Basic and acidic residues" evidence="1">
    <location>
        <begin position="541"/>
        <end position="586"/>
    </location>
</feature>